<dbReference type="InterPro" id="IPR051906">
    <property type="entry name" value="TolC-like"/>
</dbReference>
<keyword evidence="7" id="KW-0998">Cell outer membrane</keyword>
<dbReference type="RefSeq" id="WP_119357657.1">
    <property type="nucleotide sequence ID" value="NZ_BJXM01000001.1"/>
</dbReference>
<keyword evidence="3" id="KW-0813">Transport</keyword>
<evidence type="ECO:0000256" key="6">
    <source>
        <dbReference type="ARBA" id="ARBA00023136"/>
    </source>
</evidence>
<proteinExistence type="inferred from homology"/>
<gene>
    <name evidence="9" type="ORF">Mgrana_02180</name>
</gene>
<evidence type="ECO:0000313" key="9">
    <source>
        <dbReference type="EMBL" id="RIH91905.1"/>
    </source>
</evidence>
<evidence type="ECO:0000256" key="2">
    <source>
        <dbReference type="ARBA" id="ARBA00007613"/>
    </source>
</evidence>
<evidence type="ECO:0000256" key="1">
    <source>
        <dbReference type="ARBA" id="ARBA00004442"/>
    </source>
</evidence>
<dbReference type="GO" id="GO:0015562">
    <property type="term" value="F:efflux transmembrane transporter activity"/>
    <property type="evidence" value="ECO:0007669"/>
    <property type="project" value="InterPro"/>
</dbReference>
<evidence type="ECO:0000256" key="7">
    <source>
        <dbReference type="ARBA" id="ARBA00023237"/>
    </source>
</evidence>
<dbReference type="GO" id="GO:0015288">
    <property type="term" value="F:porin activity"/>
    <property type="evidence" value="ECO:0007669"/>
    <property type="project" value="TreeGrafter"/>
</dbReference>
<dbReference type="PANTHER" id="PTHR30026">
    <property type="entry name" value="OUTER MEMBRANE PROTEIN TOLC"/>
    <property type="match status" value="1"/>
</dbReference>
<name>A0A399F854_9DEIN</name>
<dbReference type="EMBL" id="QWLB01000029">
    <property type="protein sequence ID" value="RIH91905.1"/>
    <property type="molecule type" value="Genomic_DNA"/>
</dbReference>
<keyword evidence="5" id="KW-0812">Transmembrane</keyword>
<evidence type="ECO:0000256" key="8">
    <source>
        <dbReference type="SAM" id="Coils"/>
    </source>
</evidence>
<comment type="subcellular location">
    <subcellularLocation>
        <location evidence="1">Cell outer membrane</location>
    </subcellularLocation>
</comment>
<organism evidence="9 10">
    <name type="scientific">Meiothermus granaticius NBRC 107808</name>
    <dbReference type="NCBI Taxonomy" id="1227551"/>
    <lineage>
        <taxon>Bacteria</taxon>
        <taxon>Thermotogati</taxon>
        <taxon>Deinococcota</taxon>
        <taxon>Deinococci</taxon>
        <taxon>Thermales</taxon>
        <taxon>Thermaceae</taxon>
        <taxon>Meiothermus</taxon>
    </lineage>
</organism>
<evidence type="ECO:0000313" key="10">
    <source>
        <dbReference type="Proteomes" id="UP000266178"/>
    </source>
</evidence>
<dbReference type="PANTHER" id="PTHR30026:SF20">
    <property type="entry name" value="OUTER MEMBRANE PROTEIN TOLC"/>
    <property type="match status" value="1"/>
</dbReference>
<dbReference type="OrthoDB" id="25641at2"/>
<evidence type="ECO:0000256" key="5">
    <source>
        <dbReference type="ARBA" id="ARBA00022692"/>
    </source>
</evidence>
<dbReference type="Proteomes" id="UP000266178">
    <property type="component" value="Unassembled WGS sequence"/>
</dbReference>
<feature type="coiled-coil region" evidence="8">
    <location>
        <begin position="145"/>
        <end position="172"/>
    </location>
</feature>
<keyword evidence="6" id="KW-0472">Membrane</keyword>
<dbReference type="GO" id="GO:0009279">
    <property type="term" value="C:cell outer membrane"/>
    <property type="evidence" value="ECO:0007669"/>
    <property type="project" value="UniProtKB-SubCell"/>
</dbReference>
<accession>A0A399F854</accession>
<dbReference type="InterPro" id="IPR003423">
    <property type="entry name" value="OMP_efflux"/>
</dbReference>
<dbReference type="Gene3D" id="1.20.1600.10">
    <property type="entry name" value="Outer membrane efflux proteins (OEP)"/>
    <property type="match status" value="2"/>
</dbReference>
<dbReference type="AlphaFoldDB" id="A0A399F854"/>
<protein>
    <submittedName>
        <fullName evidence="9">Type I secretion outer membrane protein, TolC family</fullName>
    </submittedName>
</protein>
<dbReference type="Pfam" id="PF02321">
    <property type="entry name" value="OEP"/>
    <property type="match status" value="2"/>
</dbReference>
<comment type="similarity">
    <text evidence="2">Belongs to the outer membrane factor (OMF) (TC 1.B.17) family.</text>
</comment>
<evidence type="ECO:0000256" key="3">
    <source>
        <dbReference type="ARBA" id="ARBA00022448"/>
    </source>
</evidence>
<keyword evidence="4" id="KW-1134">Transmembrane beta strand</keyword>
<keyword evidence="8" id="KW-0175">Coiled coil</keyword>
<evidence type="ECO:0000256" key="4">
    <source>
        <dbReference type="ARBA" id="ARBA00022452"/>
    </source>
</evidence>
<sequence>MNAEYPLANARRLLLTALFAVAFGTVALAQSLTLDSALAKARAQAPVLSAQAELDDARANLQRVLSDPLLTRPNQVQAQQRADLAQANYDRALAQAQSNIVSAYTQLLEAQIQVRLAQKGLEVASKGVEVAQIRQKNGSGTALDLKNAQNRLDDAKTNLKRASDGLALAQSNLRSLVGAFDSLAPLPTPPALPDPKTVQELLAKSPDMLQARQRVELANLQVGILDPSYAAQADIDAAKTRAEQADAGAKEVERALGLQYDSLYQTLQAAYRSLAVQAEAYANAKETLANDKKRLDSGLISSLAYLQTELSTLQAELATQQAQGNYYRALYSLYAGGGSGR</sequence>
<dbReference type="SUPFAM" id="SSF56954">
    <property type="entry name" value="Outer membrane efflux proteins (OEP)"/>
    <property type="match status" value="1"/>
</dbReference>
<keyword evidence="10" id="KW-1185">Reference proteome</keyword>
<dbReference type="GO" id="GO:1990281">
    <property type="term" value="C:efflux pump complex"/>
    <property type="evidence" value="ECO:0007669"/>
    <property type="project" value="TreeGrafter"/>
</dbReference>
<comment type="caution">
    <text evidence="9">The sequence shown here is derived from an EMBL/GenBank/DDBJ whole genome shotgun (WGS) entry which is preliminary data.</text>
</comment>
<reference evidence="9 10" key="1">
    <citation type="submission" date="2018-08" db="EMBL/GenBank/DDBJ databases">
        <title>Meiothermus granaticius genome AF-68 sequencing project.</title>
        <authorList>
            <person name="Da Costa M.S."/>
            <person name="Albuquerque L."/>
            <person name="Raposo P."/>
            <person name="Froufe H.J.C."/>
            <person name="Barroso C.S."/>
            <person name="Egas C."/>
        </authorList>
    </citation>
    <scope>NUCLEOTIDE SEQUENCE [LARGE SCALE GENOMIC DNA]</scope>
    <source>
        <strain evidence="9 10">AF-68</strain>
    </source>
</reference>